<gene>
    <name evidence="3" type="ORF">MNB_SV-3-689</name>
</gene>
<feature type="domain" description="Response regulatory" evidence="2">
    <location>
        <begin position="10"/>
        <end position="127"/>
    </location>
</feature>
<dbReference type="AlphaFoldDB" id="A0A1W1C2K7"/>
<dbReference type="InterPro" id="IPR011006">
    <property type="entry name" value="CheY-like_superfamily"/>
</dbReference>
<proteinExistence type="predicted"/>
<dbReference type="Gene3D" id="3.40.50.2300">
    <property type="match status" value="1"/>
</dbReference>
<dbReference type="PANTHER" id="PTHR44591:SF3">
    <property type="entry name" value="RESPONSE REGULATORY DOMAIN-CONTAINING PROTEIN"/>
    <property type="match status" value="1"/>
</dbReference>
<dbReference type="Pfam" id="PF00072">
    <property type="entry name" value="Response_reg"/>
    <property type="match status" value="1"/>
</dbReference>
<evidence type="ECO:0000256" key="1">
    <source>
        <dbReference type="ARBA" id="ARBA00022553"/>
    </source>
</evidence>
<dbReference type="SUPFAM" id="SSF52172">
    <property type="entry name" value="CheY-like"/>
    <property type="match status" value="1"/>
</dbReference>
<dbReference type="GO" id="GO:0000160">
    <property type="term" value="P:phosphorelay signal transduction system"/>
    <property type="evidence" value="ECO:0007669"/>
    <property type="project" value="InterPro"/>
</dbReference>
<evidence type="ECO:0000313" key="3">
    <source>
        <dbReference type="EMBL" id="SFV60016.1"/>
    </source>
</evidence>
<protein>
    <submittedName>
        <fullName evidence="3">Two-component hybrid sensor and regulator</fullName>
    </submittedName>
</protein>
<keyword evidence="1" id="KW-0597">Phosphoprotein</keyword>
<dbReference type="PANTHER" id="PTHR44591">
    <property type="entry name" value="STRESS RESPONSE REGULATOR PROTEIN 1"/>
    <property type="match status" value="1"/>
</dbReference>
<dbReference type="InterPro" id="IPR050595">
    <property type="entry name" value="Bact_response_regulator"/>
</dbReference>
<organism evidence="3">
    <name type="scientific">hydrothermal vent metagenome</name>
    <dbReference type="NCBI Taxonomy" id="652676"/>
    <lineage>
        <taxon>unclassified sequences</taxon>
        <taxon>metagenomes</taxon>
        <taxon>ecological metagenomes</taxon>
    </lineage>
</organism>
<reference evidence="3" key="1">
    <citation type="submission" date="2016-10" db="EMBL/GenBank/DDBJ databases">
        <authorList>
            <person name="de Groot N.N."/>
        </authorList>
    </citation>
    <scope>NUCLEOTIDE SEQUENCE</scope>
</reference>
<sequence>MSLYHLGKKRVLVVEDNTFNMQLLQTLLEKISDLEIVASYDGANALKVLQSPESKIDMILLDIRLPIVTGEDVLREIRKNSDFDDIPVFAISVDQSKEAELKELGISDFIHKPFDIEELENKISLAFNKTV</sequence>
<name>A0A1W1C2K7_9ZZZZ</name>
<accession>A0A1W1C2K7</accession>
<evidence type="ECO:0000259" key="2">
    <source>
        <dbReference type="PROSITE" id="PS50110"/>
    </source>
</evidence>
<dbReference type="PROSITE" id="PS50110">
    <property type="entry name" value="RESPONSE_REGULATORY"/>
    <property type="match status" value="1"/>
</dbReference>
<dbReference type="SMART" id="SM00448">
    <property type="entry name" value="REC"/>
    <property type="match status" value="1"/>
</dbReference>
<dbReference type="InterPro" id="IPR001789">
    <property type="entry name" value="Sig_transdc_resp-reg_receiver"/>
</dbReference>
<dbReference type="EMBL" id="FPHI01000021">
    <property type="protein sequence ID" value="SFV60016.1"/>
    <property type="molecule type" value="Genomic_DNA"/>
</dbReference>